<evidence type="ECO:0000313" key="3">
    <source>
        <dbReference type="Proteomes" id="UP000005408"/>
    </source>
</evidence>
<name>A0A8W8M285_MAGGI</name>
<feature type="transmembrane region" description="Helical" evidence="1">
    <location>
        <begin position="86"/>
        <end position="107"/>
    </location>
</feature>
<keyword evidence="1" id="KW-0472">Membrane</keyword>
<sequence length="177" mass="20754">PSIGDDSTGSSEKSKLFSLVLVMTFLLVDFQSSSGFVQCVMYPASRDLCLAVWEVLYIVALIIYMPVKCLYRLVVEILIYELYDTFIVIFSMPVNIGKILLFSPSYLYEGFREFFFNNSWAGLFQRTVHIALIMYFLASAFRTAWLKLKFRLRKEVNNVIERLKRKRNRNVVKKKHF</sequence>
<feature type="transmembrane region" description="Helical" evidence="1">
    <location>
        <begin position="127"/>
        <end position="145"/>
    </location>
</feature>
<evidence type="ECO:0000313" key="2">
    <source>
        <dbReference type="EnsemblMetazoa" id="G30974.1:cds"/>
    </source>
</evidence>
<accession>A0A8W8M285</accession>
<feature type="transmembrane region" description="Helical" evidence="1">
    <location>
        <begin position="55"/>
        <end position="74"/>
    </location>
</feature>
<keyword evidence="1" id="KW-0812">Transmembrane</keyword>
<proteinExistence type="predicted"/>
<keyword evidence="1" id="KW-1133">Transmembrane helix</keyword>
<dbReference type="AlphaFoldDB" id="A0A8W8M285"/>
<reference evidence="2" key="1">
    <citation type="submission" date="2022-08" db="UniProtKB">
        <authorList>
            <consortium name="EnsemblMetazoa"/>
        </authorList>
    </citation>
    <scope>IDENTIFICATION</scope>
    <source>
        <strain evidence="2">05x7-T-G4-1.051#20</strain>
    </source>
</reference>
<dbReference type="EnsemblMetazoa" id="G30974.1">
    <property type="protein sequence ID" value="G30974.1:cds"/>
    <property type="gene ID" value="G30974"/>
</dbReference>
<evidence type="ECO:0000256" key="1">
    <source>
        <dbReference type="SAM" id="Phobius"/>
    </source>
</evidence>
<organism evidence="2 3">
    <name type="scientific">Magallana gigas</name>
    <name type="common">Pacific oyster</name>
    <name type="synonym">Crassostrea gigas</name>
    <dbReference type="NCBI Taxonomy" id="29159"/>
    <lineage>
        <taxon>Eukaryota</taxon>
        <taxon>Metazoa</taxon>
        <taxon>Spiralia</taxon>
        <taxon>Lophotrochozoa</taxon>
        <taxon>Mollusca</taxon>
        <taxon>Bivalvia</taxon>
        <taxon>Autobranchia</taxon>
        <taxon>Pteriomorphia</taxon>
        <taxon>Ostreida</taxon>
        <taxon>Ostreoidea</taxon>
        <taxon>Ostreidae</taxon>
        <taxon>Magallana</taxon>
    </lineage>
</organism>
<dbReference type="Proteomes" id="UP000005408">
    <property type="component" value="Unassembled WGS sequence"/>
</dbReference>
<keyword evidence="3" id="KW-1185">Reference proteome</keyword>
<protein>
    <submittedName>
        <fullName evidence="2">Uncharacterized protein</fullName>
    </submittedName>
</protein>